<dbReference type="OrthoDB" id="68328at2759"/>
<evidence type="ECO:0000256" key="1">
    <source>
        <dbReference type="ARBA" id="ARBA00006538"/>
    </source>
</evidence>
<dbReference type="InterPro" id="IPR003703">
    <property type="entry name" value="Acyl_CoA_thio"/>
</dbReference>
<dbReference type="PANTHER" id="PTHR11066">
    <property type="entry name" value="ACYL-COA THIOESTERASE"/>
    <property type="match status" value="1"/>
</dbReference>
<evidence type="ECO:0000313" key="5">
    <source>
        <dbReference type="EMBL" id="PVU95422.1"/>
    </source>
</evidence>
<proteinExistence type="inferred from homology"/>
<dbReference type="Pfam" id="PF13622">
    <property type="entry name" value="4HBT_3"/>
    <property type="match status" value="1"/>
</dbReference>
<dbReference type="Proteomes" id="UP000245699">
    <property type="component" value="Unassembled WGS sequence"/>
</dbReference>
<dbReference type="CDD" id="cd03445">
    <property type="entry name" value="Thioesterase_II_repeat2"/>
    <property type="match status" value="1"/>
</dbReference>
<dbReference type="CDD" id="cd03444">
    <property type="entry name" value="Thioesterase_II_repeat1"/>
    <property type="match status" value="1"/>
</dbReference>
<dbReference type="Pfam" id="PF02551">
    <property type="entry name" value="Acyl_CoA_thio"/>
    <property type="match status" value="1"/>
</dbReference>
<dbReference type="InterPro" id="IPR042171">
    <property type="entry name" value="Acyl-CoA_hotdog"/>
</dbReference>
<evidence type="ECO:0000256" key="2">
    <source>
        <dbReference type="ARBA" id="ARBA00022801"/>
    </source>
</evidence>
<accession>A0A2T9YSU5</accession>
<keyword evidence="2" id="KW-0378">Hydrolase</keyword>
<comment type="similarity">
    <text evidence="1">Belongs to the C/M/P thioester hydrolase family.</text>
</comment>
<dbReference type="Gene3D" id="2.40.160.210">
    <property type="entry name" value="Acyl-CoA thioesterase, double hotdog domain"/>
    <property type="match status" value="1"/>
</dbReference>
<dbReference type="InterPro" id="IPR029069">
    <property type="entry name" value="HotDog_dom_sf"/>
</dbReference>
<comment type="caution">
    <text evidence="5">The sequence shown here is derived from an EMBL/GenBank/DDBJ whole genome shotgun (WGS) entry which is preliminary data.</text>
</comment>
<dbReference type="STRING" id="61424.A0A2T9YSU5"/>
<evidence type="ECO:0000313" key="6">
    <source>
        <dbReference type="Proteomes" id="UP000245699"/>
    </source>
</evidence>
<dbReference type="GO" id="GO:0047617">
    <property type="term" value="F:fatty acyl-CoA hydrolase activity"/>
    <property type="evidence" value="ECO:0007669"/>
    <property type="project" value="InterPro"/>
</dbReference>
<dbReference type="EMBL" id="MBFT01000187">
    <property type="protein sequence ID" value="PVU95422.1"/>
    <property type="molecule type" value="Genomic_DNA"/>
</dbReference>
<evidence type="ECO:0008006" key="7">
    <source>
        <dbReference type="Google" id="ProtNLM"/>
    </source>
</evidence>
<dbReference type="GO" id="GO:0009062">
    <property type="term" value="P:fatty acid catabolic process"/>
    <property type="evidence" value="ECO:0007669"/>
    <property type="project" value="TreeGrafter"/>
</dbReference>
<keyword evidence="6" id="KW-1185">Reference proteome</keyword>
<feature type="domain" description="Acyl-CoA thioesterase-like N-terminal HotDog" evidence="4">
    <location>
        <begin position="71"/>
        <end position="152"/>
    </location>
</feature>
<reference evidence="5 6" key="1">
    <citation type="journal article" date="2018" name="MBio">
        <title>Comparative Genomics Reveals the Core Gene Toolbox for the Fungus-Insect Symbiosis.</title>
        <authorList>
            <person name="Wang Y."/>
            <person name="Stata M."/>
            <person name="Wang W."/>
            <person name="Stajich J.E."/>
            <person name="White M.M."/>
            <person name="Moncalvo J.M."/>
        </authorList>
    </citation>
    <scope>NUCLEOTIDE SEQUENCE [LARGE SCALE GENOMIC DNA]</scope>
    <source>
        <strain evidence="5 6">AUS-77-4</strain>
    </source>
</reference>
<dbReference type="PANTHER" id="PTHR11066:SF34">
    <property type="entry name" value="ACYL-COENZYME A THIOESTERASE 8"/>
    <property type="match status" value="1"/>
</dbReference>
<sequence>MGGYNLFRTFFGNGILNRISRLPYLFGKRTVRVTSRPFSSETVSSELLIQDAIDVVPMGKNIFRSKELWKPAVSRGAFGGQLASQALYAASMTIEPRFVLNSLHSYFLLPGNIEIPVEYHVQDIRTGRSFASKSVQATQKGKVVFTMICSFHVPDESHVEHQYLMPKVLGPENYNQDLIYEGTRNVFNPDSPNEFVSLPITKSVGVDGRLASEQNLVSSDHSNDFTRNVPVSDPHRLWWFRGKTTPSNNNKIESTASIDTQMKHQCALAYLSDFRLLFTSTLPHGVSHNGANKGKISMMASLDHSMWFHSPVNVNEWLLYEMESPRAVSGRGFISGRVFDRNGVMVASIAQEGLLRVTTEEEKVTKFVKNNKPELIK</sequence>
<evidence type="ECO:0000259" key="3">
    <source>
        <dbReference type="Pfam" id="PF02551"/>
    </source>
</evidence>
<dbReference type="GO" id="GO:0005782">
    <property type="term" value="C:peroxisomal matrix"/>
    <property type="evidence" value="ECO:0007669"/>
    <property type="project" value="TreeGrafter"/>
</dbReference>
<gene>
    <name evidence="5" type="ORF">BB559_002742</name>
</gene>
<dbReference type="SUPFAM" id="SSF54637">
    <property type="entry name" value="Thioesterase/thiol ester dehydrase-isomerase"/>
    <property type="match status" value="2"/>
</dbReference>
<dbReference type="AlphaFoldDB" id="A0A2T9YSU5"/>
<dbReference type="GO" id="GO:0006637">
    <property type="term" value="P:acyl-CoA metabolic process"/>
    <property type="evidence" value="ECO:0007669"/>
    <property type="project" value="InterPro"/>
</dbReference>
<evidence type="ECO:0000259" key="4">
    <source>
        <dbReference type="Pfam" id="PF13622"/>
    </source>
</evidence>
<dbReference type="InterPro" id="IPR025652">
    <property type="entry name" value="TesB_C"/>
</dbReference>
<dbReference type="InterPro" id="IPR049449">
    <property type="entry name" value="TesB_ACOT8-like_N"/>
</dbReference>
<organism evidence="5 6">
    <name type="scientific">Furculomyces boomerangus</name>
    <dbReference type="NCBI Taxonomy" id="61424"/>
    <lineage>
        <taxon>Eukaryota</taxon>
        <taxon>Fungi</taxon>
        <taxon>Fungi incertae sedis</taxon>
        <taxon>Zoopagomycota</taxon>
        <taxon>Kickxellomycotina</taxon>
        <taxon>Harpellomycetes</taxon>
        <taxon>Harpellales</taxon>
        <taxon>Harpellaceae</taxon>
        <taxon>Furculomyces</taxon>
    </lineage>
</organism>
<name>A0A2T9YSU5_9FUNG</name>
<feature type="domain" description="Acyl-CoA thioesterase 2 C-terminal" evidence="3">
    <location>
        <begin position="238"/>
        <end position="354"/>
    </location>
</feature>
<protein>
    <recommendedName>
        <fullName evidence="7">Acyl-CoA thioesterase II</fullName>
    </recommendedName>
</protein>